<organism evidence="1 2">
    <name type="scientific">Panagrolaimus sp. ES5</name>
    <dbReference type="NCBI Taxonomy" id="591445"/>
    <lineage>
        <taxon>Eukaryota</taxon>
        <taxon>Metazoa</taxon>
        <taxon>Ecdysozoa</taxon>
        <taxon>Nematoda</taxon>
        <taxon>Chromadorea</taxon>
        <taxon>Rhabditida</taxon>
        <taxon>Tylenchina</taxon>
        <taxon>Panagrolaimomorpha</taxon>
        <taxon>Panagrolaimoidea</taxon>
        <taxon>Panagrolaimidae</taxon>
        <taxon>Panagrolaimus</taxon>
    </lineage>
</organism>
<evidence type="ECO:0000313" key="1">
    <source>
        <dbReference type="Proteomes" id="UP000887579"/>
    </source>
</evidence>
<name>A0AC34F734_9BILA</name>
<dbReference type="Proteomes" id="UP000887579">
    <property type="component" value="Unplaced"/>
</dbReference>
<dbReference type="WBParaSite" id="ES5_v2.g12864.t1">
    <property type="protein sequence ID" value="ES5_v2.g12864.t1"/>
    <property type="gene ID" value="ES5_v2.g12864"/>
</dbReference>
<protein>
    <submittedName>
        <fullName evidence="2">Uncharacterized protein</fullName>
    </submittedName>
</protein>
<reference evidence="2" key="1">
    <citation type="submission" date="2022-11" db="UniProtKB">
        <authorList>
            <consortium name="WormBaseParasite"/>
        </authorList>
    </citation>
    <scope>IDENTIFICATION</scope>
</reference>
<sequence>MSNKLKVSFLKHNVIITISKLLDSIYSNNLRTKKDSNLWNKSTILVSTNFLNIDSEEKGEIKETENSVINKSTLSLHISAYEKSTEVTADSDDVEKEGLLKNGEALGMVKKWRTSNNFGCGLFFQNPFEFPRQKDDESNRPEMMQFTASQRLLNPNQMDANRTNSNNNNNINNSDSSSGDETSNESNLSTTPIPLKMAPAVEAVATKYLKKGTILESSNTNRRYEVLEILKKSNLCVIAKLQERNVPAWQKNKIFSLKAECGPVMDEEIGLKIELNILAKAAEARHLRPAMVDNIVEIFDRGITDNFRFIIITSLGINLSDLQKNVKGLP</sequence>
<evidence type="ECO:0000313" key="2">
    <source>
        <dbReference type="WBParaSite" id="ES5_v2.g12864.t1"/>
    </source>
</evidence>
<proteinExistence type="predicted"/>
<accession>A0AC34F734</accession>